<name>A0A9D2I8T2_9FIRM</name>
<reference evidence="3" key="2">
    <citation type="submission" date="2021-04" db="EMBL/GenBank/DDBJ databases">
        <authorList>
            <person name="Gilroy R."/>
        </authorList>
    </citation>
    <scope>NUCLEOTIDE SEQUENCE</scope>
    <source>
        <strain evidence="3">CHK179-7159</strain>
    </source>
</reference>
<sequence>MHIVFVTPEFVTEMKGGGLASYLANISQILAQHGHRISIITLSGENADKIIWKDGIAVYRVKDDVKVPLTPLKKLLLSWRLYQCERKLARKERIDLIQYASYESVGFFHLRRIPSVIRISSDCVACREYKVYDYTEDQFRPCLTDWLEYHTEKKIGNIFGPGQAVAKLTEQRTGRKVTVIESPFYLEKDSFDASVYHRDLEGKKYYLSHSSMSCLKGTHVIAEIISDVCAEDEAAYFVFAGNDHGIFYKNGAVISAKDYILKCAGAYADRVIFLGTLEREKLYPIIEGAWACLMPSRIDNMPNTCIEAMAMGKIVVGTRGAGYEQLIEDGRNGFLVEVDSREGLKRALGRINALTEAEREAMGREAVKTTERFNAENSYQNLIRFYGGVIQKGLRR</sequence>
<dbReference type="PANTHER" id="PTHR46401:SF2">
    <property type="entry name" value="GLYCOSYLTRANSFERASE WBBK-RELATED"/>
    <property type="match status" value="1"/>
</dbReference>
<dbReference type="PANTHER" id="PTHR46401">
    <property type="entry name" value="GLYCOSYLTRANSFERASE WBBK-RELATED"/>
    <property type="match status" value="1"/>
</dbReference>
<reference evidence="3" key="1">
    <citation type="journal article" date="2021" name="PeerJ">
        <title>Extensive microbial diversity within the chicken gut microbiome revealed by metagenomics and culture.</title>
        <authorList>
            <person name="Gilroy R."/>
            <person name="Ravi A."/>
            <person name="Getino M."/>
            <person name="Pursley I."/>
            <person name="Horton D.L."/>
            <person name="Alikhan N.F."/>
            <person name="Baker D."/>
            <person name="Gharbi K."/>
            <person name="Hall N."/>
            <person name="Watson M."/>
            <person name="Adriaenssens E.M."/>
            <person name="Foster-Nyarko E."/>
            <person name="Jarju S."/>
            <person name="Secka A."/>
            <person name="Antonio M."/>
            <person name="Oren A."/>
            <person name="Chaudhuri R.R."/>
            <person name="La Ragione R."/>
            <person name="Hildebrand F."/>
            <person name="Pallen M.J."/>
        </authorList>
    </citation>
    <scope>NUCLEOTIDE SEQUENCE</scope>
    <source>
        <strain evidence="3">CHK179-7159</strain>
    </source>
</reference>
<dbReference type="CDD" id="cd03801">
    <property type="entry name" value="GT4_PimA-like"/>
    <property type="match status" value="1"/>
</dbReference>
<dbReference type="GO" id="GO:0009103">
    <property type="term" value="P:lipopolysaccharide biosynthetic process"/>
    <property type="evidence" value="ECO:0007669"/>
    <property type="project" value="TreeGrafter"/>
</dbReference>
<evidence type="ECO:0000256" key="1">
    <source>
        <dbReference type="ARBA" id="ARBA00022679"/>
    </source>
</evidence>
<dbReference type="Gene3D" id="3.40.50.2000">
    <property type="entry name" value="Glycogen Phosphorylase B"/>
    <property type="match status" value="2"/>
</dbReference>
<dbReference type="Proteomes" id="UP000886858">
    <property type="component" value="Unassembled WGS sequence"/>
</dbReference>
<dbReference type="AlphaFoldDB" id="A0A9D2I8T2"/>
<dbReference type="GO" id="GO:0016757">
    <property type="term" value="F:glycosyltransferase activity"/>
    <property type="evidence" value="ECO:0007669"/>
    <property type="project" value="TreeGrafter"/>
</dbReference>
<organism evidence="3 4">
    <name type="scientific">Candidatus Eisenbergiella merdipullorum</name>
    <dbReference type="NCBI Taxonomy" id="2838553"/>
    <lineage>
        <taxon>Bacteria</taxon>
        <taxon>Bacillati</taxon>
        <taxon>Bacillota</taxon>
        <taxon>Clostridia</taxon>
        <taxon>Lachnospirales</taxon>
        <taxon>Lachnospiraceae</taxon>
        <taxon>Eisenbergiella</taxon>
    </lineage>
</organism>
<protein>
    <submittedName>
        <fullName evidence="3">Glycosyltransferase family 4 protein</fullName>
    </submittedName>
</protein>
<keyword evidence="1" id="KW-0808">Transferase</keyword>
<evidence type="ECO:0000313" key="4">
    <source>
        <dbReference type="Proteomes" id="UP000886858"/>
    </source>
</evidence>
<accession>A0A9D2I8T2</accession>
<dbReference type="EMBL" id="DWYY01000124">
    <property type="protein sequence ID" value="HJA93694.1"/>
    <property type="molecule type" value="Genomic_DNA"/>
</dbReference>
<comment type="caution">
    <text evidence="3">The sequence shown here is derived from an EMBL/GenBank/DDBJ whole genome shotgun (WGS) entry which is preliminary data.</text>
</comment>
<dbReference type="Pfam" id="PF13692">
    <property type="entry name" value="Glyco_trans_1_4"/>
    <property type="match status" value="1"/>
</dbReference>
<feature type="domain" description="Glycosyltransferase subfamily 4-like N-terminal" evidence="2">
    <location>
        <begin position="17"/>
        <end position="181"/>
    </location>
</feature>
<dbReference type="SUPFAM" id="SSF53756">
    <property type="entry name" value="UDP-Glycosyltransferase/glycogen phosphorylase"/>
    <property type="match status" value="1"/>
</dbReference>
<evidence type="ECO:0000259" key="2">
    <source>
        <dbReference type="Pfam" id="PF13439"/>
    </source>
</evidence>
<evidence type="ECO:0000313" key="3">
    <source>
        <dbReference type="EMBL" id="HJA93694.1"/>
    </source>
</evidence>
<dbReference type="InterPro" id="IPR028098">
    <property type="entry name" value="Glyco_trans_4-like_N"/>
</dbReference>
<proteinExistence type="predicted"/>
<dbReference type="Pfam" id="PF13439">
    <property type="entry name" value="Glyco_transf_4"/>
    <property type="match status" value="1"/>
</dbReference>
<gene>
    <name evidence="3" type="ORF">H9717_11385</name>
</gene>